<reference evidence="7 8" key="1">
    <citation type="journal article" date="2016" name="PLoS ONE">
        <title>Sequence Assembly of Yarrowia lipolytica Strain W29/CLIB89 Shows Transposable Element Diversity.</title>
        <authorList>
            <person name="Magnan C."/>
            <person name="Yu J."/>
            <person name="Chang I."/>
            <person name="Jahn E."/>
            <person name="Kanomata Y."/>
            <person name="Wu J."/>
            <person name="Zeller M."/>
            <person name="Oakes M."/>
            <person name="Baldi P."/>
            <person name="Sandmeyer S."/>
        </authorList>
    </citation>
    <scope>NUCLEOTIDE SEQUENCE [LARGE SCALE GENOMIC DNA]</scope>
    <source>
        <strain evidence="8">CLIB89(W29)</strain>
    </source>
</reference>
<dbReference type="eggNOG" id="KOG1180">
    <property type="taxonomic scope" value="Eukaryota"/>
</dbReference>
<dbReference type="RefSeq" id="XP_502959.2">
    <property type="nucleotide sequence ID" value="XM_502959.3"/>
</dbReference>
<dbReference type="InterPro" id="IPR042099">
    <property type="entry name" value="ANL_N_sf"/>
</dbReference>
<dbReference type="Gene3D" id="3.40.50.12780">
    <property type="entry name" value="N-terminal domain of ligase-like"/>
    <property type="match status" value="1"/>
</dbReference>
<evidence type="ECO:0000256" key="4">
    <source>
        <dbReference type="ARBA" id="ARBA00022840"/>
    </source>
</evidence>
<evidence type="ECO:0000256" key="5">
    <source>
        <dbReference type="ARBA" id="ARBA00036813"/>
    </source>
</evidence>
<dbReference type="PROSITE" id="PS00455">
    <property type="entry name" value="AMP_BINDING"/>
    <property type="match status" value="1"/>
</dbReference>
<keyword evidence="2" id="KW-0436">Ligase</keyword>
<dbReference type="VEuPathDB" id="FungiDB:YALI0_D17864g"/>
<name>A0A1D8NF31_YARLL</name>
<proteinExistence type="inferred from homology"/>
<dbReference type="InterPro" id="IPR020845">
    <property type="entry name" value="AMP-binding_CS"/>
</dbReference>
<dbReference type="GeneID" id="2911089"/>
<gene>
    <name evidence="7" type="ORF">YALI1_D22124g</name>
</gene>
<evidence type="ECO:0000313" key="8">
    <source>
        <dbReference type="Proteomes" id="UP000182444"/>
    </source>
</evidence>
<dbReference type="GO" id="GO:0004467">
    <property type="term" value="F:long-chain fatty acid-CoA ligase activity"/>
    <property type="evidence" value="ECO:0007669"/>
    <property type="project" value="UniProtKB-EC"/>
</dbReference>
<organism evidence="7 8">
    <name type="scientific">Yarrowia lipolytica</name>
    <name type="common">Candida lipolytica</name>
    <dbReference type="NCBI Taxonomy" id="4952"/>
    <lineage>
        <taxon>Eukaryota</taxon>
        <taxon>Fungi</taxon>
        <taxon>Dikarya</taxon>
        <taxon>Ascomycota</taxon>
        <taxon>Saccharomycotina</taxon>
        <taxon>Dipodascomycetes</taxon>
        <taxon>Dipodascales</taxon>
        <taxon>Dipodascales incertae sedis</taxon>
        <taxon>Yarrowia</taxon>
    </lineage>
</organism>
<dbReference type="Proteomes" id="UP000182444">
    <property type="component" value="Chromosome 1D"/>
</dbReference>
<evidence type="ECO:0000259" key="6">
    <source>
        <dbReference type="Pfam" id="PF00501"/>
    </source>
</evidence>
<dbReference type="GO" id="GO:0005524">
    <property type="term" value="F:ATP binding"/>
    <property type="evidence" value="ECO:0007669"/>
    <property type="project" value="UniProtKB-KW"/>
</dbReference>
<evidence type="ECO:0000256" key="3">
    <source>
        <dbReference type="ARBA" id="ARBA00022741"/>
    </source>
</evidence>
<dbReference type="InterPro" id="IPR020459">
    <property type="entry name" value="AMP-binding"/>
</dbReference>
<dbReference type="Pfam" id="PF00501">
    <property type="entry name" value="AMP-binding"/>
    <property type="match status" value="1"/>
</dbReference>
<dbReference type="GO" id="GO:0005811">
    <property type="term" value="C:lipid droplet"/>
    <property type="evidence" value="ECO:0007669"/>
    <property type="project" value="TreeGrafter"/>
</dbReference>
<evidence type="ECO:0000256" key="2">
    <source>
        <dbReference type="ARBA" id="ARBA00022598"/>
    </source>
</evidence>
<dbReference type="VEuPathDB" id="FungiDB:YALI1_D22124g"/>
<protein>
    <recommendedName>
        <fullName evidence="6">AMP-dependent synthetase/ligase domain-containing protein</fullName>
    </recommendedName>
</protein>
<dbReference type="GO" id="GO:0035336">
    <property type="term" value="P:long-chain fatty-acyl-CoA metabolic process"/>
    <property type="evidence" value="ECO:0007669"/>
    <property type="project" value="TreeGrafter"/>
</dbReference>
<feature type="domain" description="AMP-dependent synthetase/ligase" evidence="6">
    <location>
        <begin position="99"/>
        <end position="514"/>
    </location>
</feature>
<accession>A0A1D8NF31</accession>
<dbReference type="GO" id="GO:0005886">
    <property type="term" value="C:plasma membrane"/>
    <property type="evidence" value="ECO:0007669"/>
    <property type="project" value="TreeGrafter"/>
</dbReference>
<dbReference type="PRINTS" id="PR00154">
    <property type="entry name" value="AMPBINDING"/>
</dbReference>
<evidence type="ECO:0000256" key="1">
    <source>
        <dbReference type="ARBA" id="ARBA00006432"/>
    </source>
</evidence>
<keyword evidence="3" id="KW-0547">Nucleotide-binding</keyword>
<dbReference type="PANTHER" id="PTHR43272:SF83">
    <property type="entry name" value="ACYL-COA SYNTHETASE LONG-CHAIN, ISOFORM J"/>
    <property type="match status" value="1"/>
</dbReference>
<keyword evidence="4" id="KW-0067">ATP-binding</keyword>
<comment type="similarity">
    <text evidence="1">Belongs to the ATP-dependent AMP-binding enzyme family.</text>
</comment>
<dbReference type="PANTHER" id="PTHR43272">
    <property type="entry name" value="LONG-CHAIN-FATTY-ACID--COA LIGASE"/>
    <property type="match status" value="1"/>
</dbReference>
<dbReference type="SUPFAM" id="SSF56801">
    <property type="entry name" value="Acetyl-CoA synthetase-like"/>
    <property type="match status" value="1"/>
</dbReference>
<dbReference type="EMBL" id="CP017556">
    <property type="protein sequence ID" value="AOW04223.1"/>
    <property type="molecule type" value="Genomic_DNA"/>
</dbReference>
<dbReference type="AlphaFoldDB" id="A0A1D8NF31"/>
<dbReference type="GO" id="GO:0005783">
    <property type="term" value="C:endoplasmic reticulum"/>
    <property type="evidence" value="ECO:0007669"/>
    <property type="project" value="TreeGrafter"/>
</dbReference>
<comment type="catalytic activity">
    <reaction evidence="5">
        <text>a long-chain fatty acid + ATP + CoA = a long-chain fatty acyl-CoA + AMP + diphosphate</text>
        <dbReference type="Rhea" id="RHEA:15421"/>
        <dbReference type="ChEBI" id="CHEBI:30616"/>
        <dbReference type="ChEBI" id="CHEBI:33019"/>
        <dbReference type="ChEBI" id="CHEBI:57287"/>
        <dbReference type="ChEBI" id="CHEBI:57560"/>
        <dbReference type="ChEBI" id="CHEBI:83139"/>
        <dbReference type="ChEBI" id="CHEBI:456215"/>
        <dbReference type="EC" id="6.2.1.3"/>
    </reaction>
</comment>
<sequence length="691" mass="76506">MVGYTISSKPVSVEVGPAKPGETAPRRNVIAKDAPVVFPDNDSSLTTVYKLFKKYAEINSERKAMGWRDTIDIHVETKQVTKVVDGVEKKVPKEWKYFEMGPYKWLSYKEALKLVHDYGAGLRHLGIKPKEKMHIYAQTSHRWMLSGLASLSQGIPIVTAYDTLGEEGLTRSLQETNSVIMFTDKALLSSLKVSLKKGTDLRIIIYGGDLTPDDKKAGNTEIDAIKEIVPDMKIYTMDEVVALGREHPHPVEEVDYEDLAFIMYTSGSTGVPKGVVLQHKQILASVAGVTKIIDRSIVGNTDRLLNFLPLAHIFEFVFEMVTFWCGASLGYGTVKTISDLSMKNCKGDIRELKPTIMVGVPAVWEPMRKGILGKIKELSPLMQRVFWASFAAKQRLDENGLPGGSILDSLIFKKVKDATGGCLRYVCNGGAPVSVDTQKFITTLICPMLIGCGLTETTANTTIMSPKSYAFGTIGEPTAAVTLKLIDVPEAGYFAENNQGELCIKGNVVMKEYYKNEEETKKAFSDDGYFLTGDIAEWTANGQLRIIDRRKNLVKTQNGEYIALEKLETQYRSSSYVANLCVYADQNRVKPIALVIPNEGPTKKLAQSLGVDSDDWDAVCSNKKVVKAVLKDMLDTGRSLGLSGIELLQGIVLLPGEWTPQNSYLTAAQKLNRKKIVDDNKKEIDECYEQS</sequence>
<dbReference type="KEGG" id="yli:2911089"/>
<evidence type="ECO:0000313" key="7">
    <source>
        <dbReference type="EMBL" id="AOW04223.1"/>
    </source>
</evidence>
<dbReference type="InterPro" id="IPR000873">
    <property type="entry name" value="AMP-dep_synth/lig_dom"/>
</dbReference>